<evidence type="ECO:0000313" key="2">
    <source>
        <dbReference type="EMBL" id="GAN79868.1"/>
    </source>
</evidence>
<reference evidence="2 3" key="1">
    <citation type="submission" date="2012-11" db="EMBL/GenBank/DDBJ databases">
        <title>Whole genome sequence of Acidocella aminolytica 101 = DSM 11237.</title>
        <authorList>
            <person name="Azuma Y."/>
            <person name="Higashiura N."/>
            <person name="Hirakawa H."/>
            <person name="Matsushita K."/>
        </authorList>
    </citation>
    <scope>NUCLEOTIDE SEQUENCE [LARGE SCALE GENOMIC DNA]</scope>
    <source>
        <strain evidence="3">101 / DSM 11237</strain>
    </source>
</reference>
<comment type="caution">
    <text evidence="2">The sequence shown here is derived from an EMBL/GenBank/DDBJ whole genome shotgun (WGS) entry which is preliminary data.</text>
</comment>
<accession>A0A0D6PF87</accession>
<keyword evidence="3" id="KW-1185">Reference proteome</keyword>
<dbReference type="Proteomes" id="UP000032668">
    <property type="component" value="Unassembled WGS sequence"/>
</dbReference>
<dbReference type="EMBL" id="BANC01000034">
    <property type="protein sequence ID" value="GAN79868.1"/>
    <property type="molecule type" value="Genomic_DNA"/>
</dbReference>
<evidence type="ECO:0000259" key="1">
    <source>
        <dbReference type="Pfam" id="PF13466"/>
    </source>
</evidence>
<dbReference type="AlphaFoldDB" id="A0A0D6PF87"/>
<dbReference type="STRING" id="1120923.SAMN02746095_00916"/>
<gene>
    <name evidence="2" type="ORF">Aam_034_012</name>
</gene>
<dbReference type="RefSeq" id="WP_241869347.1">
    <property type="nucleotide sequence ID" value="NZ_BANC01000034.1"/>
</dbReference>
<dbReference type="SUPFAM" id="SSF52091">
    <property type="entry name" value="SpoIIaa-like"/>
    <property type="match status" value="1"/>
</dbReference>
<organism evidence="2 3">
    <name type="scientific">Acidocella aminolytica 101 = DSM 11237</name>
    <dbReference type="NCBI Taxonomy" id="1120923"/>
    <lineage>
        <taxon>Bacteria</taxon>
        <taxon>Pseudomonadati</taxon>
        <taxon>Pseudomonadota</taxon>
        <taxon>Alphaproteobacteria</taxon>
        <taxon>Acetobacterales</taxon>
        <taxon>Acidocellaceae</taxon>
        <taxon>Acidocella</taxon>
    </lineage>
</organism>
<name>A0A0D6PF87_9PROT</name>
<dbReference type="Gene3D" id="3.30.750.24">
    <property type="entry name" value="STAS domain"/>
    <property type="match status" value="1"/>
</dbReference>
<proteinExistence type="predicted"/>
<protein>
    <recommendedName>
        <fullName evidence="1">MlaB-like STAS domain-containing protein</fullName>
    </recommendedName>
</protein>
<evidence type="ECO:0000313" key="3">
    <source>
        <dbReference type="Proteomes" id="UP000032668"/>
    </source>
</evidence>
<sequence length="123" mass="12951">MQADLKVSAGRIILQGALTARGLGTLWQRATRAAADAADARLEIELSDVKKLDSSGAALILAMERRHGGEVEIIGADPASLALLAQLRGASRPPRPRCFPPNPHFGTGCGRVGGQGSRFLARR</sequence>
<dbReference type="Pfam" id="PF13466">
    <property type="entry name" value="STAS_2"/>
    <property type="match status" value="1"/>
</dbReference>
<dbReference type="InterPro" id="IPR058548">
    <property type="entry name" value="MlaB-like_STAS"/>
</dbReference>
<dbReference type="InterPro" id="IPR036513">
    <property type="entry name" value="STAS_dom_sf"/>
</dbReference>
<feature type="domain" description="MlaB-like STAS" evidence="1">
    <location>
        <begin position="14"/>
        <end position="87"/>
    </location>
</feature>